<gene>
    <name evidence="4" type="ordered locus">Dtox_1987</name>
</gene>
<dbReference type="Proteomes" id="UP000002217">
    <property type="component" value="Chromosome"/>
</dbReference>
<feature type="region of interest" description="Disordered" evidence="1">
    <location>
        <begin position="57"/>
        <end position="98"/>
    </location>
</feature>
<dbReference type="OrthoDB" id="2356646at2"/>
<proteinExistence type="predicted"/>
<keyword evidence="5" id="KW-1185">Reference proteome</keyword>
<feature type="compositionally biased region" description="Polar residues" evidence="1">
    <location>
        <begin position="88"/>
        <end position="98"/>
    </location>
</feature>
<name>C8VYE1_DESAS</name>
<sequence length="384" mass="40424">MKKLRGLKIINIILVLLMMLSIVNPALATGLTVNPDQPAYSGGEKAAVAASVYDDATNAGGGTDGNSDAKSEENHEIAEDNDSAGVTEPQNSSDQTVSSLVYPANDTEKQAASLAVELNDVNPDLGTVKVRVVDNVQRLAGDLANISSDYREPFGEILPLTEVEITEGLTMRGALEKALATKSITVYGAVDYVSGIGPVTSADGSRKVAKLSEFDSGSQSGWMVTLNDWFINAGANTFTVKDGDVVEFCYTCNLGADLGSGFNNPDTSLKALSVNKGVLNPVFAPGTKEYILTLPAATQIMVTPTAANKNNKVTIQSGDVTYRSTDEIAVADEQVITVKCGQNTYKITVAVSNNDQSSADAVNDLIEARLPSMILPQATAFKSN</sequence>
<protein>
    <recommendedName>
        <fullName evidence="3">Transcobalamin-like C-terminal domain-containing protein</fullName>
    </recommendedName>
</protein>
<evidence type="ECO:0000313" key="4">
    <source>
        <dbReference type="EMBL" id="ACV62822.1"/>
    </source>
</evidence>
<dbReference type="EMBL" id="CP001720">
    <property type="protein sequence ID" value="ACV62822.1"/>
    <property type="molecule type" value="Genomic_DNA"/>
</dbReference>
<dbReference type="Pfam" id="PF14478">
    <property type="entry name" value="DUF4430"/>
    <property type="match status" value="1"/>
</dbReference>
<feature type="compositionally biased region" description="Basic and acidic residues" evidence="1">
    <location>
        <begin position="67"/>
        <end position="78"/>
    </location>
</feature>
<organism evidence="4 5">
    <name type="scientific">Desulfofarcimen acetoxidans (strain ATCC 49208 / DSM 771 / KCTC 5769 / VKM B-1644 / 5575)</name>
    <name type="common">Desulfotomaculum acetoxidans</name>
    <dbReference type="NCBI Taxonomy" id="485916"/>
    <lineage>
        <taxon>Bacteria</taxon>
        <taxon>Bacillati</taxon>
        <taxon>Bacillota</taxon>
        <taxon>Clostridia</taxon>
        <taxon>Eubacteriales</taxon>
        <taxon>Peptococcaceae</taxon>
        <taxon>Desulfofarcimen</taxon>
    </lineage>
</organism>
<feature type="chain" id="PRO_5002993499" description="Transcobalamin-like C-terminal domain-containing protein" evidence="2">
    <location>
        <begin position="29"/>
        <end position="384"/>
    </location>
</feature>
<evidence type="ECO:0000313" key="5">
    <source>
        <dbReference type="Proteomes" id="UP000002217"/>
    </source>
</evidence>
<evidence type="ECO:0000259" key="3">
    <source>
        <dbReference type="Pfam" id="PF14478"/>
    </source>
</evidence>
<dbReference type="RefSeq" id="WP_015757527.1">
    <property type="nucleotide sequence ID" value="NC_013216.1"/>
</dbReference>
<keyword evidence="2" id="KW-0732">Signal</keyword>
<dbReference type="InterPro" id="IPR027954">
    <property type="entry name" value="Transcobalamin-like_C"/>
</dbReference>
<evidence type="ECO:0000256" key="1">
    <source>
        <dbReference type="SAM" id="MobiDB-lite"/>
    </source>
</evidence>
<dbReference type="KEGG" id="dae:Dtox_1987"/>
<reference evidence="4 5" key="1">
    <citation type="journal article" date="2009" name="Stand. Genomic Sci.">
        <title>Complete genome sequence of Desulfotomaculum acetoxidans type strain (5575).</title>
        <authorList>
            <person name="Spring S."/>
            <person name="Lapidus A."/>
            <person name="Schroder M."/>
            <person name="Gleim D."/>
            <person name="Sims D."/>
            <person name="Meincke L."/>
            <person name="Glavina Del Rio T."/>
            <person name="Tice H."/>
            <person name="Copeland A."/>
            <person name="Cheng J.F."/>
            <person name="Lucas S."/>
            <person name="Chen F."/>
            <person name="Nolan M."/>
            <person name="Bruce D."/>
            <person name="Goodwin L."/>
            <person name="Pitluck S."/>
            <person name="Ivanova N."/>
            <person name="Mavromatis K."/>
            <person name="Mikhailova N."/>
            <person name="Pati A."/>
            <person name="Chen A."/>
            <person name="Palaniappan K."/>
            <person name="Land M."/>
            <person name="Hauser L."/>
            <person name="Chang Y.J."/>
            <person name="Jeffries C.D."/>
            <person name="Chain P."/>
            <person name="Saunders E."/>
            <person name="Brettin T."/>
            <person name="Detter J.C."/>
            <person name="Goker M."/>
            <person name="Bristow J."/>
            <person name="Eisen J.A."/>
            <person name="Markowitz V."/>
            <person name="Hugenholtz P."/>
            <person name="Kyrpides N.C."/>
            <person name="Klenk H.P."/>
            <person name="Han C."/>
        </authorList>
    </citation>
    <scope>NUCLEOTIDE SEQUENCE [LARGE SCALE GENOMIC DNA]</scope>
    <source>
        <strain evidence="5">ATCC 49208 / DSM 771 / VKM B-1644</strain>
    </source>
</reference>
<feature type="domain" description="Transcobalamin-like C-terminal" evidence="3">
    <location>
        <begin position="173"/>
        <end position="251"/>
    </location>
</feature>
<evidence type="ECO:0000256" key="2">
    <source>
        <dbReference type="SAM" id="SignalP"/>
    </source>
</evidence>
<feature type="signal peptide" evidence="2">
    <location>
        <begin position="1"/>
        <end position="28"/>
    </location>
</feature>
<dbReference type="STRING" id="485916.Dtox_1987"/>
<dbReference type="HOGENOM" id="CLU_719097_0_0_9"/>
<dbReference type="AlphaFoldDB" id="C8VYE1"/>
<accession>C8VYE1</accession>